<dbReference type="RefSeq" id="XP_009842280.1">
    <property type="nucleotide sequence ID" value="XM_009843978.1"/>
</dbReference>
<dbReference type="EMBL" id="KI913188">
    <property type="protein sequence ID" value="ETV68195.1"/>
    <property type="molecule type" value="Genomic_DNA"/>
</dbReference>
<gene>
    <name evidence="1" type="ORF">H257_15775</name>
</gene>
<proteinExistence type="predicted"/>
<reference evidence="1" key="1">
    <citation type="submission" date="2013-12" db="EMBL/GenBank/DDBJ databases">
        <title>The Genome Sequence of Aphanomyces astaci APO3.</title>
        <authorList>
            <consortium name="The Broad Institute Genomics Platform"/>
            <person name="Russ C."/>
            <person name="Tyler B."/>
            <person name="van West P."/>
            <person name="Dieguez-Uribeondo J."/>
            <person name="Young S.K."/>
            <person name="Zeng Q."/>
            <person name="Gargeya S."/>
            <person name="Fitzgerald M."/>
            <person name="Abouelleil A."/>
            <person name="Alvarado L."/>
            <person name="Chapman S.B."/>
            <person name="Gainer-Dewar J."/>
            <person name="Goldberg J."/>
            <person name="Griggs A."/>
            <person name="Gujja S."/>
            <person name="Hansen M."/>
            <person name="Howarth C."/>
            <person name="Imamovic A."/>
            <person name="Ireland A."/>
            <person name="Larimer J."/>
            <person name="McCowan C."/>
            <person name="Murphy C."/>
            <person name="Pearson M."/>
            <person name="Poon T.W."/>
            <person name="Priest M."/>
            <person name="Roberts A."/>
            <person name="Saif S."/>
            <person name="Shea T."/>
            <person name="Sykes S."/>
            <person name="Wortman J."/>
            <person name="Nusbaum C."/>
            <person name="Birren B."/>
        </authorList>
    </citation>
    <scope>NUCLEOTIDE SEQUENCE [LARGE SCALE GENOMIC DNA]</scope>
    <source>
        <strain evidence="1">APO3</strain>
    </source>
</reference>
<dbReference type="GeneID" id="20817771"/>
<evidence type="ECO:0000313" key="1">
    <source>
        <dbReference type="EMBL" id="ETV68195.1"/>
    </source>
</evidence>
<name>W4FL38_APHAT</name>
<organism evidence="1">
    <name type="scientific">Aphanomyces astaci</name>
    <name type="common">Crayfish plague agent</name>
    <dbReference type="NCBI Taxonomy" id="112090"/>
    <lineage>
        <taxon>Eukaryota</taxon>
        <taxon>Sar</taxon>
        <taxon>Stramenopiles</taxon>
        <taxon>Oomycota</taxon>
        <taxon>Saprolegniomycetes</taxon>
        <taxon>Saprolegniales</taxon>
        <taxon>Verrucalvaceae</taxon>
        <taxon>Aphanomyces</taxon>
    </lineage>
</organism>
<dbReference type="AlphaFoldDB" id="W4FL38"/>
<accession>W4FL38</accession>
<sequence length="171" mass="19462">MHWRRSQGSIKGLTRSFRVLDADTKKLRRHIDDEVLRPSSEPPLLPPVLDDVAPKLIDPIMEYLAEQRSVKFLKARAVKAALKQLIKTEHADVERSIVLVYALLSEAVRRGRKIREEQKFASAVDVYTKLHSFKFERYCSIDGSLATLDKLRKAVEKRESTPGIGVANRVA</sequence>
<dbReference type="VEuPathDB" id="FungiDB:H257_15775"/>
<protein>
    <submittedName>
        <fullName evidence="1">Uncharacterized protein</fullName>
    </submittedName>
</protein>